<proteinExistence type="predicted"/>
<dbReference type="RefSeq" id="WP_089955363.1">
    <property type="nucleotide sequence ID" value="NZ_FOFR01000014.1"/>
</dbReference>
<sequence>MNTMENLRDLDPSKGREPSHVEWVRSTAHVERLIAGTHDPVRRPVWRRPVTLGLAGTALAAAMIAGISLVPGATDEAFARWTATPGQPGNEQVLPQANACAESWQAGAPAAADVVLAETRGIATILIMKKGAGLAECMVVGDDVFNYQGLTDGPVAPLDATRVKTETWSSSGDGDEVYSRVVGRMGAGVTRVEIHLRDGRVITAGTGSGWWTAWWPGPEGGLADGSMKVVVHTATGSTTHDPGDLR</sequence>
<dbReference type="OrthoDB" id="3290784at2"/>
<evidence type="ECO:0000313" key="2">
    <source>
        <dbReference type="EMBL" id="SER68452.1"/>
    </source>
</evidence>
<keyword evidence="3" id="KW-1185">Reference proteome</keyword>
<organism evidence="2 3">
    <name type="scientific">Lentzea xinjiangensis</name>
    <dbReference type="NCBI Taxonomy" id="402600"/>
    <lineage>
        <taxon>Bacteria</taxon>
        <taxon>Bacillati</taxon>
        <taxon>Actinomycetota</taxon>
        <taxon>Actinomycetes</taxon>
        <taxon>Pseudonocardiales</taxon>
        <taxon>Pseudonocardiaceae</taxon>
        <taxon>Lentzea</taxon>
    </lineage>
</organism>
<reference evidence="3" key="1">
    <citation type="submission" date="2016-10" db="EMBL/GenBank/DDBJ databases">
        <authorList>
            <person name="Varghese N."/>
            <person name="Submissions S."/>
        </authorList>
    </citation>
    <scope>NUCLEOTIDE SEQUENCE [LARGE SCALE GENOMIC DNA]</scope>
    <source>
        <strain evidence="3">CGMCC 4.3525</strain>
    </source>
</reference>
<keyword evidence="1" id="KW-0812">Transmembrane</keyword>
<name>A0A1H9R6V2_9PSEU</name>
<dbReference type="STRING" id="402600.SAMN05216188_11413"/>
<dbReference type="Proteomes" id="UP000199352">
    <property type="component" value="Unassembled WGS sequence"/>
</dbReference>
<protein>
    <submittedName>
        <fullName evidence="2">Uncharacterized protein</fullName>
    </submittedName>
</protein>
<feature type="transmembrane region" description="Helical" evidence="1">
    <location>
        <begin position="50"/>
        <end position="70"/>
    </location>
</feature>
<dbReference type="EMBL" id="FOFR01000014">
    <property type="protein sequence ID" value="SER68452.1"/>
    <property type="molecule type" value="Genomic_DNA"/>
</dbReference>
<keyword evidence="1" id="KW-1133">Transmembrane helix</keyword>
<gene>
    <name evidence="2" type="ORF">SAMN05216188_11413</name>
</gene>
<dbReference type="AlphaFoldDB" id="A0A1H9R6V2"/>
<evidence type="ECO:0000256" key="1">
    <source>
        <dbReference type="SAM" id="Phobius"/>
    </source>
</evidence>
<keyword evidence="1" id="KW-0472">Membrane</keyword>
<evidence type="ECO:0000313" key="3">
    <source>
        <dbReference type="Proteomes" id="UP000199352"/>
    </source>
</evidence>
<accession>A0A1H9R6V2</accession>